<dbReference type="RefSeq" id="WP_013623844.1">
    <property type="nucleotide sequence ID" value="NC_015172.1"/>
</dbReference>
<keyword evidence="3 7" id="KW-1003">Cell membrane</keyword>
<keyword evidence="5 7" id="KW-1133">Transmembrane helix</keyword>
<evidence type="ECO:0000256" key="4">
    <source>
        <dbReference type="ARBA" id="ARBA00022692"/>
    </source>
</evidence>
<reference evidence="8 9" key="1">
    <citation type="journal article" date="2011" name="Stand. Genomic Sci.">
        <title>Complete genome sequence of Syntrophobotulus glycolicus type strain (FlGlyR).</title>
        <authorList>
            <person name="Han C."/>
            <person name="Mwirichia R."/>
            <person name="Chertkov O."/>
            <person name="Held B."/>
            <person name="Lapidus A."/>
            <person name="Nolan M."/>
            <person name="Lucas S."/>
            <person name="Hammon N."/>
            <person name="Deshpande S."/>
            <person name="Cheng J.F."/>
            <person name="Tapia R."/>
            <person name="Goodwin L."/>
            <person name="Pitluck S."/>
            <person name="Huntemann M."/>
            <person name="Liolios K."/>
            <person name="Ivanova N."/>
            <person name="Pagani I."/>
            <person name="Mavromatis K."/>
            <person name="Ovchinikova G."/>
            <person name="Pati A."/>
            <person name="Chen A."/>
            <person name="Palaniappan K."/>
            <person name="Land M."/>
            <person name="Hauser L."/>
            <person name="Brambilla E.M."/>
            <person name="Rohde M."/>
            <person name="Spring S."/>
            <person name="Sikorski J."/>
            <person name="Goker M."/>
            <person name="Woyke T."/>
            <person name="Bristow J."/>
            <person name="Eisen J.A."/>
            <person name="Markowitz V."/>
            <person name="Hugenholtz P."/>
            <person name="Kyrpides N.C."/>
            <person name="Klenk H.P."/>
            <person name="Detter J.C."/>
        </authorList>
    </citation>
    <scope>NUCLEOTIDE SEQUENCE [LARGE SCALE GENOMIC DNA]</scope>
    <source>
        <strain evidence="9">DSM 8271 / FlGlyR</strain>
    </source>
</reference>
<keyword evidence="7" id="KW-1006">Bacterial flagellum protein export</keyword>
<dbReference type="Gene3D" id="3.40.30.60">
    <property type="entry name" value="FHIPEP family, domain 1"/>
    <property type="match status" value="1"/>
</dbReference>
<evidence type="ECO:0000313" key="9">
    <source>
        <dbReference type="Proteomes" id="UP000007488"/>
    </source>
</evidence>
<feature type="transmembrane region" description="Helical" evidence="7">
    <location>
        <begin position="12"/>
        <end position="33"/>
    </location>
</feature>
<keyword evidence="7" id="KW-0653">Protein transport</keyword>
<feature type="transmembrane region" description="Helical" evidence="7">
    <location>
        <begin position="241"/>
        <end position="263"/>
    </location>
</feature>
<dbReference type="InterPro" id="IPR025505">
    <property type="entry name" value="FHIPEP_CS"/>
</dbReference>
<dbReference type="Pfam" id="PF00771">
    <property type="entry name" value="FHIPEP"/>
    <property type="match status" value="1"/>
</dbReference>
<dbReference type="OrthoDB" id="9759185at2"/>
<evidence type="ECO:0000313" key="8">
    <source>
        <dbReference type="EMBL" id="ADY54973.1"/>
    </source>
</evidence>
<dbReference type="Proteomes" id="UP000007488">
    <property type="component" value="Chromosome"/>
</dbReference>
<dbReference type="KEGG" id="sgy:Sgly_0610"/>
<evidence type="ECO:0000256" key="3">
    <source>
        <dbReference type="ARBA" id="ARBA00022475"/>
    </source>
</evidence>
<dbReference type="InterPro" id="IPR001712">
    <property type="entry name" value="T3SS_FHIPEP"/>
</dbReference>
<keyword evidence="9" id="KW-1185">Reference proteome</keyword>
<dbReference type="PIRSF" id="PIRSF005419">
    <property type="entry name" value="FlhA"/>
    <property type="match status" value="1"/>
</dbReference>
<feature type="transmembrane region" description="Helical" evidence="7">
    <location>
        <begin position="200"/>
        <end position="221"/>
    </location>
</feature>
<keyword evidence="7" id="KW-0813">Transport</keyword>
<protein>
    <recommendedName>
        <fullName evidence="7">Flagellar biosynthesis protein FlhA</fullName>
    </recommendedName>
</protein>
<keyword evidence="8" id="KW-0969">Cilium</keyword>
<feature type="transmembrane region" description="Helical" evidence="7">
    <location>
        <begin position="114"/>
        <end position="132"/>
    </location>
</feature>
<comment type="similarity">
    <text evidence="2 7">Belongs to the FHIPEP (flagella/HR/invasion proteins export pore) family.</text>
</comment>
<dbReference type="AlphaFoldDB" id="F0SZW2"/>
<keyword evidence="6 7" id="KW-0472">Membrane</keyword>
<dbReference type="NCBIfam" id="TIGR01398">
    <property type="entry name" value="FlhA"/>
    <property type="match status" value="1"/>
</dbReference>
<feature type="transmembrane region" description="Helical" evidence="7">
    <location>
        <begin position="39"/>
        <end position="60"/>
    </location>
</feature>
<name>F0SZW2_SYNGF</name>
<dbReference type="GO" id="GO:0009306">
    <property type="term" value="P:protein secretion"/>
    <property type="evidence" value="ECO:0007669"/>
    <property type="project" value="InterPro"/>
</dbReference>
<accession>F0SZW2</accession>
<dbReference type="PRINTS" id="PR00949">
    <property type="entry name" value="TYPE3IMAPROT"/>
</dbReference>
<organism evidence="8 9">
    <name type="scientific">Syntrophobotulus glycolicus (strain DSM 8271 / FlGlyR)</name>
    <dbReference type="NCBI Taxonomy" id="645991"/>
    <lineage>
        <taxon>Bacteria</taxon>
        <taxon>Bacillati</taxon>
        <taxon>Bacillota</taxon>
        <taxon>Clostridia</taxon>
        <taxon>Eubacteriales</taxon>
        <taxon>Desulfitobacteriaceae</taxon>
        <taxon>Syntrophobotulus</taxon>
    </lineage>
</organism>
<keyword evidence="8" id="KW-0966">Cell projection</keyword>
<evidence type="ECO:0000256" key="2">
    <source>
        <dbReference type="ARBA" id="ARBA00008835"/>
    </source>
</evidence>
<keyword evidence="4 7" id="KW-0812">Transmembrane</keyword>
<dbReference type="Gene3D" id="1.10.8.540">
    <property type="entry name" value="FHIPEP family, domain 3"/>
    <property type="match status" value="1"/>
</dbReference>
<dbReference type="InterPro" id="IPR042196">
    <property type="entry name" value="FHIPEP_4"/>
</dbReference>
<feature type="transmembrane region" description="Helical" evidence="7">
    <location>
        <begin position="284"/>
        <end position="317"/>
    </location>
</feature>
<dbReference type="InterPro" id="IPR042194">
    <property type="entry name" value="FHIPEP_1"/>
</dbReference>
<dbReference type="PANTHER" id="PTHR30161:SF1">
    <property type="entry name" value="FLAGELLAR BIOSYNTHESIS PROTEIN FLHA-RELATED"/>
    <property type="match status" value="1"/>
</dbReference>
<evidence type="ECO:0000256" key="7">
    <source>
        <dbReference type="RuleBase" id="RU364093"/>
    </source>
</evidence>
<sequence>MAISTKNVQRKILGNTDVLAAFGIVGIVIMMVIPVPTTVMDILIALNITGSVLILMLAVFTKDPLEFSVLPALLLTMTLFRLALNISTARLILLDADAGDIIQQFGLFVIRDNAVVGFIVFCILVIVQFIVITKGAERVSEVAARFTLDAMPGKQMSIDADLNAGMITDEQARTRRRAIQQEADFYGSMDGASKFVKGDAIAAIIILFINIIGGLITGVVMKGNSITEALHIYTILTIGDGLVTQIPALLISTATGLVVTRAASEANFGEELAKQLFRIPKALYLTASVLVVLAVLGLPRFPMFLLAALSAGAGYYLQKNTTATAEQETAAAKATEIEEIKKPENVMNVLHVDCMELEIGYALIPLVDAGQGGDILDRIVLIRRQVANELGFIVPVVRVRDNMNLKPNQYLIKIKGAEVASGELLADHYMSISSGIEDDSIPGTPTKEPAFGLDAKWINASYREQAEMSGYTVVDAPTVLATHLTEVIKSHAYEILNRQDVKKLVDHIKEQAPAVVEELIPDLLSLSQVHKVLSNLLRERVSIKDLATVLEALADNSALTKDIDRLTEHVRQALSRQIVQPLLDEQKKLKVLTLDPVIEQMILDHLKPSDYGAYVNLDPQVIQKLIQVIAVQVEKIMLKGHSPIILCAPVVRINLKRMMERQLPHIVFLSYNELVPGIEVEALGMVVMNNES</sequence>
<comment type="function">
    <text evidence="7">Required for formation of the rod structure of the flagellar apparatus. Together with FliI and FliH, may constitute the export apparatus of flagellin.</text>
</comment>
<gene>
    <name evidence="7" type="primary">flhA</name>
    <name evidence="8" type="ordered locus">Sgly_0610</name>
</gene>
<evidence type="ECO:0000256" key="6">
    <source>
        <dbReference type="ARBA" id="ARBA00023136"/>
    </source>
</evidence>
<keyword evidence="7" id="KW-1005">Bacterial flagellum biogenesis</keyword>
<dbReference type="Gene3D" id="3.40.50.12790">
    <property type="entry name" value="FHIPEP family, domain 4"/>
    <property type="match status" value="1"/>
</dbReference>
<comment type="subcellular location">
    <subcellularLocation>
        <location evidence="1 7">Cell membrane</location>
        <topology evidence="1 7">Multi-pass membrane protein</topology>
    </subcellularLocation>
</comment>
<dbReference type="eggNOG" id="COG1298">
    <property type="taxonomic scope" value="Bacteria"/>
</dbReference>
<dbReference type="InterPro" id="IPR006301">
    <property type="entry name" value="FlhA"/>
</dbReference>
<dbReference type="GO" id="GO:0044780">
    <property type="term" value="P:bacterial-type flagellum assembly"/>
    <property type="evidence" value="ECO:0007669"/>
    <property type="project" value="InterPro"/>
</dbReference>
<proteinExistence type="inferred from homology"/>
<dbReference type="STRING" id="645991.Sgly_0610"/>
<dbReference type="GO" id="GO:0005886">
    <property type="term" value="C:plasma membrane"/>
    <property type="evidence" value="ECO:0007669"/>
    <property type="project" value="UniProtKB-SubCell"/>
</dbReference>
<keyword evidence="8" id="KW-0282">Flagellum</keyword>
<evidence type="ECO:0000256" key="1">
    <source>
        <dbReference type="ARBA" id="ARBA00004651"/>
    </source>
</evidence>
<evidence type="ECO:0000256" key="5">
    <source>
        <dbReference type="ARBA" id="ARBA00022989"/>
    </source>
</evidence>
<feature type="transmembrane region" description="Helical" evidence="7">
    <location>
        <begin position="72"/>
        <end position="94"/>
    </location>
</feature>
<dbReference type="PANTHER" id="PTHR30161">
    <property type="entry name" value="FLAGELLAR EXPORT PROTEIN, MEMBRANE FLHA SUBUNIT-RELATED"/>
    <property type="match status" value="1"/>
</dbReference>
<dbReference type="PROSITE" id="PS00994">
    <property type="entry name" value="FHIPEP"/>
    <property type="match status" value="1"/>
</dbReference>
<dbReference type="EMBL" id="CP002547">
    <property type="protein sequence ID" value="ADY54973.1"/>
    <property type="molecule type" value="Genomic_DNA"/>
</dbReference>
<dbReference type="InterPro" id="IPR042193">
    <property type="entry name" value="FHIPEP_3"/>
</dbReference>
<reference evidence="9" key="2">
    <citation type="submission" date="2011-02" db="EMBL/GenBank/DDBJ databases">
        <title>The complete genome of Syntrophobotulus glycolicus DSM 8271.</title>
        <authorList>
            <person name="Lucas S."/>
            <person name="Copeland A."/>
            <person name="Lapidus A."/>
            <person name="Bruce D."/>
            <person name="Goodwin L."/>
            <person name="Pitluck S."/>
            <person name="Kyrpides N."/>
            <person name="Mavromatis K."/>
            <person name="Pagani I."/>
            <person name="Ivanova N."/>
            <person name="Mikhailova N."/>
            <person name="Chertkov O."/>
            <person name="Held B."/>
            <person name="Detter J.C."/>
            <person name="Tapia R."/>
            <person name="Han C."/>
            <person name="Land M."/>
            <person name="Hauser L."/>
            <person name="Markowitz V."/>
            <person name="Cheng J.-F."/>
            <person name="Hugenholtz P."/>
            <person name="Woyke T."/>
            <person name="Wu D."/>
            <person name="Spring S."/>
            <person name="Schroeder M."/>
            <person name="Brambilla E."/>
            <person name="Klenk H.-P."/>
            <person name="Eisen J.A."/>
        </authorList>
    </citation>
    <scope>NUCLEOTIDE SEQUENCE [LARGE SCALE GENOMIC DNA]</scope>
    <source>
        <strain evidence="9">DSM 8271 / FlGlyR</strain>
    </source>
</reference>
<dbReference type="HOGENOM" id="CLU_015346_3_0_9"/>